<dbReference type="InterPro" id="IPR016181">
    <property type="entry name" value="Acyl_CoA_acyltransferase"/>
</dbReference>
<name>A0A543CKX8_9ACTN</name>
<keyword evidence="2" id="KW-0808">Transferase</keyword>
<protein>
    <submittedName>
        <fullName evidence="2">Acetyltransferase (GNAT) family protein</fullName>
    </submittedName>
</protein>
<feature type="domain" description="N-acetyltransferase" evidence="1">
    <location>
        <begin position="5"/>
        <end position="172"/>
    </location>
</feature>
<dbReference type="Pfam" id="PF00583">
    <property type="entry name" value="Acetyltransf_1"/>
    <property type="match status" value="1"/>
</dbReference>
<dbReference type="InterPro" id="IPR000182">
    <property type="entry name" value="GNAT_dom"/>
</dbReference>
<keyword evidence="3" id="KW-1185">Reference proteome</keyword>
<organism evidence="2 3">
    <name type="scientific">Actinoallomurus bryophytorum</name>
    <dbReference type="NCBI Taxonomy" id="1490222"/>
    <lineage>
        <taxon>Bacteria</taxon>
        <taxon>Bacillati</taxon>
        <taxon>Actinomycetota</taxon>
        <taxon>Actinomycetes</taxon>
        <taxon>Streptosporangiales</taxon>
        <taxon>Thermomonosporaceae</taxon>
        <taxon>Actinoallomurus</taxon>
    </lineage>
</organism>
<dbReference type="SUPFAM" id="SSF55729">
    <property type="entry name" value="Acyl-CoA N-acyltransferases (Nat)"/>
    <property type="match status" value="1"/>
</dbReference>
<dbReference type="EMBL" id="VFOZ01000001">
    <property type="protein sequence ID" value="TQL97752.1"/>
    <property type="molecule type" value="Genomic_DNA"/>
</dbReference>
<dbReference type="Proteomes" id="UP000316096">
    <property type="component" value="Unassembled WGS sequence"/>
</dbReference>
<comment type="caution">
    <text evidence="2">The sequence shown here is derived from an EMBL/GenBank/DDBJ whole genome shotgun (WGS) entry which is preliminary data.</text>
</comment>
<gene>
    <name evidence="2" type="ORF">FB559_3355</name>
</gene>
<reference evidence="2 3" key="1">
    <citation type="submission" date="2019-06" db="EMBL/GenBank/DDBJ databases">
        <title>Sequencing the genomes of 1000 actinobacteria strains.</title>
        <authorList>
            <person name="Klenk H.-P."/>
        </authorList>
    </citation>
    <scope>NUCLEOTIDE SEQUENCE [LARGE SCALE GENOMIC DNA]</scope>
    <source>
        <strain evidence="2 3">DSM 102200</strain>
    </source>
</reference>
<dbReference type="AlphaFoldDB" id="A0A543CKX8"/>
<dbReference type="CDD" id="cd04301">
    <property type="entry name" value="NAT_SF"/>
    <property type="match status" value="1"/>
</dbReference>
<dbReference type="PROSITE" id="PS51186">
    <property type="entry name" value="GNAT"/>
    <property type="match status" value="1"/>
</dbReference>
<evidence type="ECO:0000313" key="3">
    <source>
        <dbReference type="Proteomes" id="UP000316096"/>
    </source>
</evidence>
<dbReference type="RefSeq" id="WP_185792254.1">
    <property type="nucleotide sequence ID" value="NZ_VFOZ01000001.1"/>
</dbReference>
<dbReference type="Gene3D" id="3.40.630.30">
    <property type="match status" value="1"/>
</dbReference>
<evidence type="ECO:0000259" key="1">
    <source>
        <dbReference type="PROSITE" id="PS51186"/>
    </source>
</evidence>
<dbReference type="GO" id="GO:0016747">
    <property type="term" value="F:acyltransferase activity, transferring groups other than amino-acyl groups"/>
    <property type="evidence" value="ECO:0007669"/>
    <property type="project" value="InterPro"/>
</dbReference>
<sequence length="193" mass="22197">MDTTFTMRLATVGQQPIVIGLIDEASEWLRGRDTDQWARPWPDRRRRDGRVRRGLELGETWIVWDGDTPAATMTICERANPDVWPDGDEEDAVYVHRLVVSRAYAGRDLGGLMIDWAVQRELRTRHVEWVRVDVWSTNSGLHDYYERQGFIRCGSCPDPSYPSGALFQKAAEDTRKTNTRRLVEEPSAWSTTS</sequence>
<accession>A0A543CKX8</accession>
<evidence type="ECO:0000313" key="2">
    <source>
        <dbReference type="EMBL" id="TQL97752.1"/>
    </source>
</evidence>
<proteinExistence type="predicted"/>